<evidence type="ECO:0000259" key="10">
    <source>
        <dbReference type="PROSITE" id="PS50075"/>
    </source>
</evidence>
<name>A0A7J5D1S0_9ACTN</name>
<accession>A0A7J5D1S0</accession>
<dbReference type="SMART" id="SM00822">
    <property type="entry name" value="PKS_KR"/>
    <property type="match status" value="1"/>
</dbReference>
<evidence type="ECO:0000313" key="12">
    <source>
        <dbReference type="EMBL" id="KAB1976956.1"/>
    </source>
</evidence>
<comment type="pathway">
    <text evidence="1">Antibiotic biosynthesis.</text>
</comment>
<dbReference type="GO" id="GO:0006633">
    <property type="term" value="P:fatty acid biosynthetic process"/>
    <property type="evidence" value="ECO:0007669"/>
    <property type="project" value="TreeGrafter"/>
</dbReference>
<dbReference type="InterPro" id="IPR036291">
    <property type="entry name" value="NAD(P)-bd_dom_sf"/>
</dbReference>
<dbReference type="SUPFAM" id="SSF55048">
    <property type="entry name" value="Probable ACP-binding domain of malonyl-CoA ACP transacylase"/>
    <property type="match status" value="1"/>
</dbReference>
<reference evidence="12 13" key="1">
    <citation type="submission" date="2019-09" db="EMBL/GenBank/DDBJ databases">
        <title>Isolation and identification of active actinomycetes.</title>
        <authorList>
            <person name="Yu Z."/>
            <person name="Han C."/>
            <person name="Yu B."/>
        </authorList>
    </citation>
    <scope>NUCLEOTIDE SEQUENCE [LARGE SCALE GENOMIC DNA]</scope>
    <source>
        <strain evidence="12 13">NEAU-H2</strain>
    </source>
</reference>
<feature type="domain" description="Carrier" evidence="10">
    <location>
        <begin position="1390"/>
        <end position="1465"/>
    </location>
</feature>
<dbReference type="InterPro" id="IPR049552">
    <property type="entry name" value="PKS_DH_N"/>
</dbReference>
<keyword evidence="6" id="KW-0511">Multifunctional enzyme</keyword>
<feature type="region of interest" description="N-terminal hotdog fold" evidence="8">
    <location>
        <begin position="455"/>
        <end position="584"/>
    </location>
</feature>
<dbReference type="InterPro" id="IPR050091">
    <property type="entry name" value="PKS_NRPS_Biosynth_Enz"/>
</dbReference>
<sequence>PTPTPTTEPAPTTDTPPAATAWLLSARSEGALREQARRLRAAGTRLGITELGAALAAHRSHLDLRAAVVGTDREELLAGLESLATQGSGPNVVRGAVDGSGRTAFLFAGQGSQRAGMGAELYAAYPVFAAAYDEVLAHFDPGLRDIIATNPDGLLDTTLHTQPALFALEVALYRLLESHGLRPDFLAGHSIGELAAAHIAGILDLKDATTLVAARARLMHDTRDGAMATLQGSEEEILPHLTEGLTIAAVNAADSTVIAGDTDAVHALAAVWKEQGRKAKVLNTQRAFHTPHMDPVLDEFRIIAEGLTYHAPTIPVVSTLTGQLDADLTDPAYWVRQLRQAVRFHDAVTTLRTQGVDTFVELSPTPTLVPHITPDEDLLLVPTIRPNHPEPTTLTTALATAHTHGTTIDWAAFFGTASAPVDALPTYPFQRRSYWLPVSGGGLGLGTSVLRSPEHPLLTAVVPVAEDGTLVLTGQLSLALAPWLTDHRVGGTAVVPSAALVDLALRAGRQAGAELLEELEVRAPLVVPETGPVELQVTVGSPDEDGRRAVTVFSRRHVPDDEPDDGEPWTRHATGTLAEDDGAGTAVSAAAWPPPGAAQDVAAVHDRAERGGLLRGAALLGLRAAWRDDDTWYAEVDLPEDADGDGYGVHPALLDAAAQLLDPAVADGAEGADEAFRVPAVWAGVRLYARGATRLRVTVTRTGPEAVRLVATDPAGVPVLSAASLTPGALPTTLAAGHTEDLYHLAWLPHTENGGTAPGSTSVIGHPADLDLLDEVPEVVLAPVPEGGDLQEVLGLTLDLLRRWTTDERFTGRRMAVVTRRAVVTRPGEHLSDLAAAAVWGLVRSAQSEHPGRFRLIDVDGHAVDVSGTDADPTGLAAALASDAPQLAVRDGQLYEPRFARFTPGAPPLPEGPWRLAAAGRELVLLPDPEAGAALTAGQVRVAVRAVALDAPGLAAALTGEHGREPVGTEGSGVVLETGPDVTGLAPGDRVMGLLPEGAALTSVTDRRLLAPVPADWTFAEAAAATLAFLCADDDGEPAPGGDRPLDVLHDRGPAHVGERLAGLAKLFARGEIGPLPVTAFDVREAAEAAVHLDSAGPAGNVVLTVTPPLDPEGTVLITGGTGTLGTHLARHLVTTHGARHLLLIGRRGPDTPGATRLTDELHRLGAHVTITACDAGNPDDLTHLLTTIPDNHPLTAVFHTAGTADNAPVEELTAEQLAGVVRGKAEAAHHLHLLTRTADLAAFVLYSSIGGLLGNPGQANYAAANVHLDALAHHRRSHGLPATSLAWPLWLETSGITGQMDQAQMDVVGRLGLTPLTSSRGLELLDAALEHRAPALIPVRVDTARLRALPVAPLLLRALVRTPRRAATGDERPALAEQVAGLPSEERDAVVLAAVTSTVADVLGHTGSDGVAARQSFKELGFDSLTAVEFRNRLSAATGLSLSATLVYDHPTPVALAAHVAGQLAPARPSADAMTQLERLEAAVAGLPADAVDREALGRRLQALVRTLSGTTDPEADGDLDSATDDELFEALNSELGVS</sequence>
<dbReference type="InterPro" id="IPR013154">
    <property type="entry name" value="ADH-like_N"/>
</dbReference>
<gene>
    <name evidence="12" type="ORF">F8144_43175</name>
</gene>
<proteinExistence type="predicted"/>
<dbReference type="InterPro" id="IPR011032">
    <property type="entry name" value="GroES-like_sf"/>
</dbReference>
<dbReference type="PROSITE" id="PS52019">
    <property type="entry name" value="PKS_MFAS_DH"/>
    <property type="match status" value="1"/>
</dbReference>
<feature type="non-terminal residue" evidence="12">
    <location>
        <position position="1"/>
    </location>
</feature>
<evidence type="ECO:0000256" key="3">
    <source>
        <dbReference type="ARBA" id="ARBA00022553"/>
    </source>
</evidence>
<dbReference type="InterPro" id="IPR049551">
    <property type="entry name" value="PKS_DH_C"/>
</dbReference>
<dbReference type="SMART" id="SM00823">
    <property type="entry name" value="PKS_PP"/>
    <property type="match status" value="1"/>
</dbReference>
<feature type="domain" description="PKS/mFAS DH" evidence="11">
    <location>
        <begin position="455"/>
        <end position="736"/>
    </location>
</feature>
<dbReference type="Pfam" id="PF22953">
    <property type="entry name" value="SpnB_Rossmann"/>
    <property type="match status" value="1"/>
</dbReference>
<dbReference type="GO" id="GO:0017000">
    <property type="term" value="P:antibiotic biosynthetic process"/>
    <property type="evidence" value="ECO:0007669"/>
    <property type="project" value="UniProtKB-KW"/>
</dbReference>
<keyword evidence="4" id="KW-0808">Transferase</keyword>
<keyword evidence="3" id="KW-0597">Phosphoprotein</keyword>
<dbReference type="InterPro" id="IPR020807">
    <property type="entry name" value="PKS_DH"/>
</dbReference>
<evidence type="ECO:0000256" key="7">
    <source>
        <dbReference type="ARBA" id="ARBA00023315"/>
    </source>
</evidence>
<dbReference type="CDD" id="cd08956">
    <property type="entry name" value="KR_3_FAS_SDR_x"/>
    <property type="match status" value="1"/>
</dbReference>
<dbReference type="Pfam" id="PF08240">
    <property type="entry name" value="ADH_N"/>
    <property type="match status" value="1"/>
</dbReference>
<keyword evidence="5" id="KW-0045">Antibiotic biosynthesis</keyword>
<dbReference type="Gene3D" id="3.90.180.10">
    <property type="entry name" value="Medium-chain alcohol dehydrogenases, catalytic domain"/>
    <property type="match status" value="1"/>
</dbReference>
<evidence type="ECO:0000259" key="11">
    <source>
        <dbReference type="PROSITE" id="PS52019"/>
    </source>
</evidence>
<dbReference type="Pfam" id="PF00550">
    <property type="entry name" value="PP-binding"/>
    <property type="match status" value="1"/>
</dbReference>
<evidence type="ECO:0000256" key="1">
    <source>
        <dbReference type="ARBA" id="ARBA00004792"/>
    </source>
</evidence>
<dbReference type="SUPFAM" id="SSF52151">
    <property type="entry name" value="FabD/lysophospholipase-like"/>
    <property type="match status" value="1"/>
</dbReference>
<dbReference type="InterPro" id="IPR014043">
    <property type="entry name" value="Acyl_transferase_dom"/>
</dbReference>
<dbReference type="GO" id="GO:0031177">
    <property type="term" value="F:phosphopantetheine binding"/>
    <property type="evidence" value="ECO:0007669"/>
    <property type="project" value="InterPro"/>
</dbReference>
<feature type="region of interest" description="Disordered" evidence="9">
    <location>
        <begin position="557"/>
        <end position="579"/>
    </location>
</feature>
<organism evidence="12 13">
    <name type="scientific">Streptomyces triticiradicis</name>
    <dbReference type="NCBI Taxonomy" id="2651189"/>
    <lineage>
        <taxon>Bacteria</taxon>
        <taxon>Bacillati</taxon>
        <taxon>Actinomycetota</taxon>
        <taxon>Actinomycetes</taxon>
        <taxon>Kitasatosporales</taxon>
        <taxon>Streptomycetaceae</taxon>
        <taxon>Streptomyces</taxon>
    </lineage>
</organism>
<dbReference type="SMART" id="SM00826">
    <property type="entry name" value="PKS_DH"/>
    <property type="match status" value="1"/>
</dbReference>
<dbReference type="Pfam" id="PF08659">
    <property type="entry name" value="KR"/>
    <property type="match status" value="1"/>
</dbReference>
<keyword evidence="13" id="KW-1185">Reference proteome</keyword>
<dbReference type="InterPro" id="IPR013968">
    <property type="entry name" value="PKS_KR"/>
</dbReference>
<dbReference type="InterPro" id="IPR020806">
    <property type="entry name" value="PKS_PP-bd"/>
</dbReference>
<dbReference type="SMART" id="SM00829">
    <property type="entry name" value="PKS_ER"/>
    <property type="match status" value="1"/>
</dbReference>
<dbReference type="Proteomes" id="UP000442990">
    <property type="component" value="Unassembled WGS sequence"/>
</dbReference>
<feature type="active site" description="Proton donor; for dehydratase activity" evidence="8">
    <location>
        <position position="655"/>
    </location>
</feature>
<dbReference type="PANTHER" id="PTHR43775">
    <property type="entry name" value="FATTY ACID SYNTHASE"/>
    <property type="match status" value="1"/>
</dbReference>
<keyword evidence="7" id="KW-0012">Acyltransferase</keyword>
<evidence type="ECO:0000313" key="13">
    <source>
        <dbReference type="Proteomes" id="UP000442990"/>
    </source>
</evidence>
<dbReference type="InterPro" id="IPR016035">
    <property type="entry name" value="Acyl_Trfase/lysoPLipase"/>
</dbReference>
<dbReference type="FunFam" id="1.10.1200.10:FF:000007">
    <property type="entry name" value="Probable polyketide synthase pks17"/>
    <property type="match status" value="1"/>
</dbReference>
<dbReference type="InterPro" id="IPR009081">
    <property type="entry name" value="PP-bd_ACP"/>
</dbReference>
<dbReference type="Pfam" id="PF00698">
    <property type="entry name" value="Acyl_transf_1"/>
    <property type="match status" value="1"/>
</dbReference>
<dbReference type="GO" id="GO:0004312">
    <property type="term" value="F:fatty acid synthase activity"/>
    <property type="evidence" value="ECO:0007669"/>
    <property type="project" value="TreeGrafter"/>
</dbReference>
<dbReference type="SMART" id="SM00827">
    <property type="entry name" value="PKS_AT"/>
    <property type="match status" value="1"/>
</dbReference>
<dbReference type="Gene3D" id="3.40.50.720">
    <property type="entry name" value="NAD(P)-binding Rossmann-like Domain"/>
    <property type="match status" value="1"/>
</dbReference>
<keyword evidence="2" id="KW-0596">Phosphopantetheine</keyword>
<evidence type="ECO:0000256" key="6">
    <source>
        <dbReference type="ARBA" id="ARBA00023268"/>
    </source>
</evidence>
<evidence type="ECO:0000256" key="9">
    <source>
        <dbReference type="SAM" id="MobiDB-lite"/>
    </source>
</evidence>
<dbReference type="Gene3D" id="1.10.1200.10">
    <property type="entry name" value="ACP-like"/>
    <property type="match status" value="1"/>
</dbReference>
<dbReference type="InterPro" id="IPR049900">
    <property type="entry name" value="PKS_mFAS_DH"/>
</dbReference>
<dbReference type="Pfam" id="PF14765">
    <property type="entry name" value="PS-DH"/>
    <property type="match status" value="1"/>
</dbReference>
<dbReference type="Gene3D" id="3.10.129.110">
    <property type="entry name" value="Polyketide synthase dehydratase"/>
    <property type="match status" value="1"/>
</dbReference>
<feature type="region of interest" description="C-terminal hotdog fold" evidence="8">
    <location>
        <begin position="596"/>
        <end position="736"/>
    </location>
</feature>
<protein>
    <submittedName>
        <fullName evidence="12">SDR family NAD(P)-dependent oxidoreductase</fullName>
    </submittedName>
</protein>
<dbReference type="PROSITE" id="PS50075">
    <property type="entry name" value="CARRIER"/>
    <property type="match status" value="1"/>
</dbReference>
<feature type="active site" description="Proton acceptor; for dehydratase activity" evidence="8">
    <location>
        <position position="487"/>
    </location>
</feature>
<dbReference type="InterPro" id="IPR057326">
    <property type="entry name" value="KR_dom"/>
</dbReference>
<dbReference type="InterPro" id="IPR055123">
    <property type="entry name" value="SpnB-like_Rossmann"/>
</dbReference>
<dbReference type="PANTHER" id="PTHR43775:SF51">
    <property type="entry name" value="INACTIVE PHENOLPHTHIOCEROL SYNTHESIS POLYKETIDE SYNTHASE TYPE I PKS1-RELATED"/>
    <property type="match status" value="1"/>
</dbReference>
<evidence type="ECO:0000256" key="8">
    <source>
        <dbReference type="PROSITE-ProRule" id="PRU01363"/>
    </source>
</evidence>
<dbReference type="GO" id="GO:0016491">
    <property type="term" value="F:oxidoreductase activity"/>
    <property type="evidence" value="ECO:0007669"/>
    <property type="project" value="InterPro"/>
</dbReference>
<dbReference type="SUPFAM" id="SSF51735">
    <property type="entry name" value="NAD(P)-binding Rossmann-fold domains"/>
    <property type="match status" value="2"/>
</dbReference>
<dbReference type="Gene3D" id="3.40.366.10">
    <property type="entry name" value="Malonyl-Coenzyme A Acyl Carrier Protein, domain 2"/>
    <property type="match status" value="1"/>
</dbReference>
<dbReference type="Gene3D" id="3.30.70.3290">
    <property type="match status" value="1"/>
</dbReference>
<comment type="caution">
    <text evidence="12">The sequence shown here is derived from an EMBL/GenBank/DDBJ whole genome shotgun (WGS) entry which is preliminary data.</text>
</comment>
<evidence type="ECO:0000256" key="4">
    <source>
        <dbReference type="ARBA" id="ARBA00022679"/>
    </source>
</evidence>
<dbReference type="InterPro" id="IPR020843">
    <property type="entry name" value="ER"/>
</dbReference>
<dbReference type="SMART" id="SM01294">
    <property type="entry name" value="PKS_PP_betabranch"/>
    <property type="match status" value="1"/>
</dbReference>
<dbReference type="InterPro" id="IPR016036">
    <property type="entry name" value="Malonyl_transacylase_ACP-bd"/>
</dbReference>
<dbReference type="Gene3D" id="3.40.50.11460">
    <property type="match status" value="1"/>
</dbReference>
<evidence type="ECO:0000256" key="5">
    <source>
        <dbReference type="ARBA" id="ARBA00023194"/>
    </source>
</evidence>
<dbReference type="EMBL" id="WBKG01000070">
    <property type="protein sequence ID" value="KAB1976956.1"/>
    <property type="molecule type" value="Genomic_DNA"/>
</dbReference>
<dbReference type="RefSeq" id="WP_151474883.1">
    <property type="nucleotide sequence ID" value="NZ_WBKG01000070.1"/>
</dbReference>
<dbReference type="Pfam" id="PF21089">
    <property type="entry name" value="PKS_DH_N"/>
    <property type="match status" value="1"/>
</dbReference>
<dbReference type="SUPFAM" id="SSF47336">
    <property type="entry name" value="ACP-like"/>
    <property type="match status" value="1"/>
</dbReference>
<dbReference type="InterPro" id="IPR001227">
    <property type="entry name" value="Ac_transferase_dom_sf"/>
</dbReference>
<dbReference type="SUPFAM" id="SSF50129">
    <property type="entry name" value="GroES-like"/>
    <property type="match status" value="1"/>
</dbReference>
<dbReference type="InterPro" id="IPR042104">
    <property type="entry name" value="PKS_dehydratase_sf"/>
</dbReference>
<evidence type="ECO:0000256" key="2">
    <source>
        <dbReference type="ARBA" id="ARBA00022450"/>
    </source>
</evidence>
<dbReference type="InterPro" id="IPR036736">
    <property type="entry name" value="ACP-like_sf"/>
</dbReference>